<feature type="compositionally biased region" description="Basic and acidic residues" evidence="6">
    <location>
        <begin position="238"/>
        <end position="263"/>
    </location>
</feature>
<keyword evidence="1 5" id="KW-0175">Coiled coil</keyword>
<feature type="region of interest" description="Disordered" evidence="6">
    <location>
        <begin position="193"/>
        <end position="213"/>
    </location>
</feature>
<dbReference type="Proteomes" id="UP000092600">
    <property type="component" value="Unassembled WGS sequence"/>
</dbReference>
<evidence type="ECO:0000256" key="2">
    <source>
        <dbReference type="ARBA" id="ARBA00023242"/>
    </source>
</evidence>
<feature type="non-terminal residue" evidence="7">
    <location>
        <position position="292"/>
    </location>
</feature>
<dbReference type="PANTHER" id="PTHR31908:SF11">
    <property type="entry name" value="PROTEIN CROWDED NUCLEI 1"/>
    <property type="match status" value="1"/>
</dbReference>
<dbReference type="GO" id="GO:0006997">
    <property type="term" value="P:nucleus organization"/>
    <property type="evidence" value="ECO:0007669"/>
    <property type="project" value="InterPro"/>
</dbReference>
<feature type="region of interest" description="Disordered" evidence="6">
    <location>
        <begin position="231"/>
        <end position="263"/>
    </location>
</feature>
<dbReference type="GO" id="GO:0005652">
    <property type="term" value="C:nuclear lamina"/>
    <property type="evidence" value="ECO:0007669"/>
    <property type="project" value="UniProtKB-SubCell"/>
</dbReference>
<accession>A0A199VLV5</accession>
<evidence type="ECO:0000256" key="3">
    <source>
        <dbReference type="ARBA" id="ARBA00024186"/>
    </source>
</evidence>
<dbReference type="AlphaFoldDB" id="A0A199VLV5"/>
<evidence type="ECO:0000256" key="1">
    <source>
        <dbReference type="ARBA" id="ARBA00023054"/>
    </source>
</evidence>
<reference evidence="7 8" key="1">
    <citation type="journal article" date="2016" name="DNA Res.">
        <title>The draft genome of MD-2 pineapple using hybrid error correction of long reads.</title>
        <authorList>
            <person name="Redwan R.M."/>
            <person name="Saidin A."/>
            <person name="Kumar S.V."/>
        </authorList>
    </citation>
    <scope>NUCLEOTIDE SEQUENCE [LARGE SCALE GENOMIC DNA]</scope>
    <source>
        <strain evidence="8">cv. MD2</strain>
        <tissue evidence="7">Leaf</tissue>
    </source>
</reference>
<dbReference type="STRING" id="4615.A0A199VLV5"/>
<evidence type="ECO:0000256" key="5">
    <source>
        <dbReference type="SAM" id="Coils"/>
    </source>
</evidence>
<evidence type="ECO:0000313" key="7">
    <source>
        <dbReference type="EMBL" id="OAY77710.1"/>
    </source>
</evidence>
<gene>
    <name evidence="7" type="ORF">ACMD2_21173</name>
</gene>
<comment type="caution">
    <text evidence="7">The sequence shown here is derived from an EMBL/GenBank/DDBJ whole genome shotgun (WGS) entry which is preliminary data.</text>
</comment>
<comment type="similarity">
    <text evidence="4">Belongs to the CRWN family.</text>
</comment>
<sequence length="292" mass="34541">MRRWGERVDGEAEVWRRFRDAGLLDESSLQRKDREALAHRISELDKELHEYQYNMGLLLIEKKEWTAKYEEMRQGLVEAEEILKREQTVHAIAITELEKREENIRKALGIEKQCVVDLEKALREMRSEMAEVKFTSEKKLAEAHALEASLEEKRLEIEAKLHSADARLAEASRKSSQAARKLEDLEARERKLEKEKLSFDTERKTREKHLTEQAEHLRDWELKLQESQNRLVEGQRSLNDRDERANEKDRALKKKQDELEETRKTIEAMKSSLKRMEDDISTRLHALTAKEK</sequence>
<feature type="coiled-coil region" evidence="5">
    <location>
        <begin position="34"/>
        <end position="82"/>
    </location>
</feature>
<dbReference type="EMBL" id="LSRQ01001475">
    <property type="protein sequence ID" value="OAY77710.1"/>
    <property type="molecule type" value="Genomic_DNA"/>
</dbReference>
<dbReference type="PANTHER" id="PTHR31908">
    <property type="entry name" value="PROTEIN CROWDED NUCLEI 4"/>
    <property type="match status" value="1"/>
</dbReference>
<organism evidence="7 8">
    <name type="scientific">Ananas comosus</name>
    <name type="common">Pineapple</name>
    <name type="synonym">Ananas ananas</name>
    <dbReference type="NCBI Taxonomy" id="4615"/>
    <lineage>
        <taxon>Eukaryota</taxon>
        <taxon>Viridiplantae</taxon>
        <taxon>Streptophyta</taxon>
        <taxon>Embryophyta</taxon>
        <taxon>Tracheophyta</taxon>
        <taxon>Spermatophyta</taxon>
        <taxon>Magnoliopsida</taxon>
        <taxon>Liliopsida</taxon>
        <taxon>Poales</taxon>
        <taxon>Bromeliaceae</taxon>
        <taxon>Bromelioideae</taxon>
        <taxon>Ananas</taxon>
    </lineage>
</organism>
<protein>
    <submittedName>
        <fullName evidence="7">Protein CROWDED NUCLEI 1</fullName>
    </submittedName>
</protein>
<evidence type="ECO:0000256" key="6">
    <source>
        <dbReference type="SAM" id="MobiDB-lite"/>
    </source>
</evidence>
<name>A0A199VLV5_ANACO</name>
<evidence type="ECO:0000256" key="4">
    <source>
        <dbReference type="ARBA" id="ARBA00024208"/>
    </source>
</evidence>
<proteinExistence type="inferred from homology"/>
<dbReference type="InterPro" id="IPR040418">
    <property type="entry name" value="CRWN"/>
</dbReference>
<evidence type="ECO:0000313" key="8">
    <source>
        <dbReference type="Proteomes" id="UP000092600"/>
    </source>
</evidence>
<keyword evidence="2" id="KW-0539">Nucleus</keyword>
<comment type="subcellular location">
    <subcellularLocation>
        <location evidence="3">Nucleus lamina</location>
    </subcellularLocation>
</comment>